<dbReference type="InterPro" id="IPR049072">
    <property type="entry name" value="MPH2_C"/>
</dbReference>
<protein>
    <recommendedName>
        <fullName evidence="2">Maintenance of Photosystem II under High light 2 C-terminal domain-containing protein</fullName>
    </recommendedName>
</protein>
<feature type="compositionally biased region" description="Polar residues" evidence="1">
    <location>
        <begin position="110"/>
        <end position="121"/>
    </location>
</feature>
<dbReference type="GO" id="GO:0010206">
    <property type="term" value="P:photosystem II repair"/>
    <property type="evidence" value="ECO:0007669"/>
    <property type="project" value="InterPro"/>
</dbReference>
<name>A0A1Y1HZH4_KLENI</name>
<dbReference type="AlphaFoldDB" id="A0A1Y1HZH4"/>
<feature type="domain" description="Maintenance of Photosystem II under High light 2 C-terminal" evidence="2">
    <location>
        <begin position="120"/>
        <end position="225"/>
    </location>
</feature>
<gene>
    <name evidence="3" type="ORF">KFL_001160230</name>
</gene>
<dbReference type="PANTHER" id="PTHR35742">
    <property type="entry name" value="THYLAKOID LUMENAL 16.5 KDA PROTEIN, CHLOROPLASTIC"/>
    <property type="match status" value="1"/>
</dbReference>
<organism evidence="3 4">
    <name type="scientific">Klebsormidium nitens</name>
    <name type="common">Green alga</name>
    <name type="synonym">Ulothrix nitens</name>
    <dbReference type="NCBI Taxonomy" id="105231"/>
    <lineage>
        <taxon>Eukaryota</taxon>
        <taxon>Viridiplantae</taxon>
        <taxon>Streptophyta</taxon>
        <taxon>Klebsormidiophyceae</taxon>
        <taxon>Klebsormidiales</taxon>
        <taxon>Klebsormidiaceae</taxon>
        <taxon>Klebsormidium</taxon>
    </lineage>
</organism>
<dbReference type="Pfam" id="PF20675">
    <property type="entry name" value="MPH2"/>
    <property type="match status" value="1"/>
</dbReference>
<dbReference type="InterPro" id="IPR038862">
    <property type="entry name" value="MPH2"/>
</dbReference>
<evidence type="ECO:0000313" key="3">
    <source>
        <dbReference type="EMBL" id="GAQ82589.1"/>
    </source>
</evidence>
<reference evidence="3 4" key="1">
    <citation type="journal article" date="2014" name="Nat. Commun.">
        <title>Klebsormidium flaccidum genome reveals primary factors for plant terrestrial adaptation.</title>
        <authorList>
            <person name="Hori K."/>
            <person name="Maruyama F."/>
            <person name="Fujisawa T."/>
            <person name="Togashi T."/>
            <person name="Yamamoto N."/>
            <person name="Seo M."/>
            <person name="Sato S."/>
            <person name="Yamada T."/>
            <person name="Mori H."/>
            <person name="Tajima N."/>
            <person name="Moriyama T."/>
            <person name="Ikeuchi M."/>
            <person name="Watanabe M."/>
            <person name="Wada H."/>
            <person name="Kobayashi K."/>
            <person name="Saito M."/>
            <person name="Masuda T."/>
            <person name="Sasaki-Sekimoto Y."/>
            <person name="Mashiguchi K."/>
            <person name="Awai K."/>
            <person name="Shimojima M."/>
            <person name="Masuda S."/>
            <person name="Iwai M."/>
            <person name="Nobusawa T."/>
            <person name="Narise T."/>
            <person name="Kondo S."/>
            <person name="Saito H."/>
            <person name="Sato R."/>
            <person name="Murakawa M."/>
            <person name="Ihara Y."/>
            <person name="Oshima-Yamada Y."/>
            <person name="Ohtaka K."/>
            <person name="Satoh M."/>
            <person name="Sonobe K."/>
            <person name="Ishii M."/>
            <person name="Ohtani R."/>
            <person name="Kanamori-Sato M."/>
            <person name="Honoki R."/>
            <person name="Miyazaki D."/>
            <person name="Mochizuki H."/>
            <person name="Umetsu J."/>
            <person name="Higashi K."/>
            <person name="Shibata D."/>
            <person name="Kamiya Y."/>
            <person name="Sato N."/>
            <person name="Nakamura Y."/>
            <person name="Tabata S."/>
            <person name="Ida S."/>
            <person name="Kurokawa K."/>
            <person name="Ohta H."/>
        </authorList>
    </citation>
    <scope>NUCLEOTIDE SEQUENCE [LARGE SCALE GENOMIC DNA]</scope>
    <source>
        <strain evidence="3 4">NIES-2285</strain>
    </source>
</reference>
<dbReference type="PANTHER" id="PTHR35742:SF1">
    <property type="entry name" value="THYLAKOID LUMENAL 16.5 KDA PROTEIN, CHLOROPLASTIC"/>
    <property type="match status" value="1"/>
</dbReference>
<evidence type="ECO:0000256" key="1">
    <source>
        <dbReference type="SAM" id="MobiDB-lite"/>
    </source>
</evidence>
<evidence type="ECO:0000313" key="4">
    <source>
        <dbReference type="Proteomes" id="UP000054558"/>
    </source>
</evidence>
<keyword evidence="4" id="KW-1185">Reference proteome</keyword>
<proteinExistence type="predicted"/>
<sequence>MASSLAAGAVSSKLVAIRIPSSQQTSCQPSSFSGAPIFAHRLPANGSRITCQAEKDAADVSRRSILGLAAAVVPVLAASPAFALLESDEDLELLSKVKESRKKREASQAEAKNNQDESSAVQDAVNRLAKAGQAIDSDDFETASSVLGSSSDVTWVANVDGALAKFGSKGKEKKAAADFKSALKALQTSVAQKNADAAKSQFVTAAKALELWSDLTGLAATLQGL</sequence>
<dbReference type="Proteomes" id="UP000054558">
    <property type="component" value="Unassembled WGS sequence"/>
</dbReference>
<dbReference type="EMBL" id="DF237065">
    <property type="protein sequence ID" value="GAQ82589.1"/>
    <property type="molecule type" value="Genomic_DNA"/>
</dbReference>
<evidence type="ECO:0000259" key="2">
    <source>
        <dbReference type="Pfam" id="PF20675"/>
    </source>
</evidence>
<feature type="region of interest" description="Disordered" evidence="1">
    <location>
        <begin position="103"/>
        <end position="122"/>
    </location>
</feature>
<accession>A0A1Y1HZH4</accession>
<dbReference type="OMA" id="ACRAKFR"/>
<dbReference type="OrthoDB" id="1924976at2759"/>